<protein>
    <submittedName>
        <fullName evidence="2">Uncharacterized protein</fullName>
    </submittedName>
</protein>
<gene>
    <name evidence="2" type="ORF">TCAL_04612</name>
</gene>
<dbReference type="EMBL" id="VCGU01000005">
    <property type="protein sequence ID" value="TRY74615.1"/>
    <property type="molecule type" value="Genomic_DNA"/>
</dbReference>
<feature type="region of interest" description="Disordered" evidence="1">
    <location>
        <begin position="814"/>
        <end position="846"/>
    </location>
</feature>
<dbReference type="AlphaFoldDB" id="A0A553PA95"/>
<accession>A0A553PA95</accession>
<comment type="caution">
    <text evidence="2">The sequence shown here is derived from an EMBL/GenBank/DDBJ whole genome shotgun (WGS) entry which is preliminary data.</text>
</comment>
<feature type="compositionally biased region" description="Polar residues" evidence="1">
    <location>
        <begin position="442"/>
        <end position="459"/>
    </location>
</feature>
<name>A0A553PA95_TIGCA</name>
<feature type="compositionally biased region" description="Polar residues" evidence="1">
    <location>
        <begin position="720"/>
        <end position="741"/>
    </location>
</feature>
<reference evidence="2 3" key="1">
    <citation type="journal article" date="2018" name="Nat. Ecol. Evol.">
        <title>Genomic signatures of mitonuclear coevolution across populations of Tigriopus californicus.</title>
        <authorList>
            <person name="Barreto F.S."/>
            <person name="Watson E.T."/>
            <person name="Lima T.G."/>
            <person name="Willett C.S."/>
            <person name="Edmands S."/>
            <person name="Li W."/>
            <person name="Burton R.S."/>
        </authorList>
    </citation>
    <scope>NUCLEOTIDE SEQUENCE [LARGE SCALE GENOMIC DNA]</scope>
    <source>
        <strain evidence="2 3">San Diego</strain>
    </source>
</reference>
<sequence>MEETGKPTTNFIMAACNGTDKVTLWKNVEPEMVVKLRQILKQRPMNIGAIRLKLRAQGIGIKKTRLRPIIKTHFPEFEVGTNNGVVTKTNSQLKAMVGHILIQKSPISLSEMRKQLCSQGTEIRIPDLRSVVDTHFPKYVISHGVVNPTRTQTFQVFAKPPETREMRMVQAMLKSKCPIHVAEVIGRMEKQGVGISKTKLRRELRAHLPEFTIIKTFIVRTQIRSQVMTQVKETEKGNENLKKLESILKKSCPINLSKIREQLRATGISMSNLNLRSTIEKNLPDFKTTDNDIVMSVKADKINALQNILNKSCPINMGQVRAELKRQGIQTNNKDLRATLAGDLPEFQIGDGGMIFRFDDACRKALESIANRGCALGVHDILTELSAKGIRMSEANLRYVAKGCFLLDLNVKADSEGTDLCENDTLASNENQNLSDVEKTSSELNNNNDESINDTPSSNPKDHLRLIQSILDEKCPISVTEVRMTLISYSIALSRGMITHLIVMETSDYFIVEGLVYLPTSISCEGGFMANVVLGALHPILENKCPQSLDNLVAALAIKGIEISENNLERIITEFSFKYKCHDGFMCSLKKIPKETMDPKSLEEIVMCLKSLDVDKSNSLKHANQKCLFKRRFLEDVLGNNDVYNLLKTLIVTEDGIGFVNPPKRQLSQIQVLEENSQLSHLKKLSHPEPKKKPSHWKELKDLLESKTQSSPIQKPHPKPQTQASLFQDTKKPSSLTSALESNDPDYDKIETTKENFESAFSPYLLNIDVGKCNRKLLRRGQFMDEALDTSQNEACFSESEAYTKCIEGLSRMKLSDNPSSTQNNPIGNRPNSEPQPRRLEECFIS</sequence>
<feature type="compositionally biased region" description="Polar residues" evidence="1">
    <location>
        <begin position="817"/>
        <end position="835"/>
    </location>
</feature>
<feature type="region of interest" description="Disordered" evidence="1">
    <location>
        <begin position="431"/>
        <end position="460"/>
    </location>
</feature>
<proteinExistence type="predicted"/>
<organism evidence="2 3">
    <name type="scientific">Tigriopus californicus</name>
    <name type="common">Marine copepod</name>
    <dbReference type="NCBI Taxonomy" id="6832"/>
    <lineage>
        <taxon>Eukaryota</taxon>
        <taxon>Metazoa</taxon>
        <taxon>Ecdysozoa</taxon>
        <taxon>Arthropoda</taxon>
        <taxon>Crustacea</taxon>
        <taxon>Multicrustacea</taxon>
        <taxon>Hexanauplia</taxon>
        <taxon>Copepoda</taxon>
        <taxon>Harpacticoida</taxon>
        <taxon>Harpacticidae</taxon>
        <taxon>Tigriopus</taxon>
    </lineage>
</organism>
<keyword evidence="3" id="KW-1185">Reference proteome</keyword>
<evidence type="ECO:0000313" key="2">
    <source>
        <dbReference type="EMBL" id="TRY74615.1"/>
    </source>
</evidence>
<evidence type="ECO:0000256" key="1">
    <source>
        <dbReference type="SAM" id="MobiDB-lite"/>
    </source>
</evidence>
<feature type="compositionally biased region" description="Basic and acidic residues" evidence="1">
    <location>
        <begin position="836"/>
        <end position="846"/>
    </location>
</feature>
<feature type="region of interest" description="Disordered" evidence="1">
    <location>
        <begin position="706"/>
        <end position="748"/>
    </location>
</feature>
<evidence type="ECO:0000313" key="3">
    <source>
        <dbReference type="Proteomes" id="UP000318571"/>
    </source>
</evidence>
<dbReference type="Proteomes" id="UP000318571">
    <property type="component" value="Chromosome 2"/>
</dbReference>